<proteinExistence type="predicted"/>
<organism evidence="1 2">
    <name type="scientific">Bradyrhizobium guangzhouense</name>
    <dbReference type="NCBI Taxonomy" id="1325095"/>
    <lineage>
        <taxon>Bacteria</taxon>
        <taxon>Pseudomonadati</taxon>
        <taxon>Pseudomonadota</taxon>
        <taxon>Alphaproteobacteria</taxon>
        <taxon>Hyphomicrobiales</taxon>
        <taxon>Nitrobacteraceae</taxon>
        <taxon>Bradyrhizobium</taxon>
    </lineage>
</organism>
<evidence type="ECO:0000313" key="1">
    <source>
        <dbReference type="EMBL" id="QAU48711.1"/>
    </source>
</evidence>
<evidence type="ECO:0000313" key="2">
    <source>
        <dbReference type="Proteomes" id="UP000288972"/>
    </source>
</evidence>
<dbReference type="KEGG" id="bgz:XH91_27390"/>
<dbReference type="RefSeq" id="WP_128953471.1">
    <property type="nucleotide sequence ID" value="NZ_CP030053.1"/>
</dbReference>
<evidence type="ECO:0008006" key="3">
    <source>
        <dbReference type="Google" id="ProtNLM"/>
    </source>
</evidence>
<protein>
    <recommendedName>
        <fullName evidence="3">Transcription factor</fullName>
    </recommendedName>
</protein>
<dbReference type="InterPro" id="IPR011660">
    <property type="entry name" value="VapB-like"/>
</dbReference>
<dbReference type="Proteomes" id="UP000288972">
    <property type="component" value="Chromosome"/>
</dbReference>
<accession>A0AAE5X4X0</accession>
<gene>
    <name evidence="1" type="ORF">XH91_27390</name>
</gene>
<reference evidence="1 2" key="1">
    <citation type="submission" date="2018-06" db="EMBL/GenBank/DDBJ databases">
        <title>Comparative genomics of rhizobia nodulating Arachis hypogaea in China.</title>
        <authorList>
            <person name="Li Y."/>
        </authorList>
    </citation>
    <scope>NUCLEOTIDE SEQUENCE [LARGE SCALE GENOMIC DNA]</scope>
    <source>
        <strain evidence="1 2">CCBAU 51670</strain>
    </source>
</reference>
<dbReference type="AlphaFoldDB" id="A0AAE5X4X0"/>
<name>A0AAE5X4X0_9BRAD</name>
<dbReference type="EMBL" id="CP030053">
    <property type="protein sequence ID" value="QAU48711.1"/>
    <property type="molecule type" value="Genomic_DNA"/>
</dbReference>
<sequence>MSLSIKNPETHQLAAELAERMGESLTAAVTIAVCERLERVRREQGVRLSVRLVNIGQDCAKRLKEPYRSLEHGDLLYDKQG</sequence>
<dbReference type="Pfam" id="PF07704">
    <property type="entry name" value="PSK_trans_fac"/>
    <property type="match status" value="1"/>
</dbReference>